<dbReference type="GeneID" id="56031301"/>
<dbReference type="RefSeq" id="WP_179171596.1">
    <property type="nucleotide sequence ID" value="NZ_CP058532.1"/>
</dbReference>
<organism evidence="2 3">
    <name type="scientific">Halorarum halophilum</name>
    <dbReference type="NCBI Taxonomy" id="2743090"/>
    <lineage>
        <taxon>Archaea</taxon>
        <taxon>Methanobacteriati</taxon>
        <taxon>Methanobacteriota</taxon>
        <taxon>Stenosarchaea group</taxon>
        <taxon>Halobacteria</taxon>
        <taxon>Halobacteriales</taxon>
        <taxon>Haloferacaceae</taxon>
        <taxon>Halorarum</taxon>
    </lineage>
</organism>
<dbReference type="KEGG" id="halg:HUG10_20670"/>
<sequence length="152" mass="17274">MALDIKVDDREPKRVQEMAKTVFGDERVEIERMKSGDFVARGAQAAAERKQISDFLGSIGDKRIWKQTDGMGQQYEHNCVVVEGSHIEDFVADIYGGHAAAIRKVIGVVAWLNHQDGWSAMWFPQDGDEGTRLLMNYLEAWFRQADKKNKSK</sequence>
<protein>
    <recommendedName>
        <fullName evidence="1">ERCC4 domain-containing protein</fullName>
    </recommendedName>
</protein>
<evidence type="ECO:0000259" key="1">
    <source>
        <dbReference type="SMART" id="SM00891"/>
    </source>
</evidence>
<geneLocation type="plasmid" evidence="2 3">
    <name>unnamed3</name>
</geneLocation>
<dbReference type="GO" id="GO:0006259">
    <property type="term" value="P:DNA metabolic process"/>
    <property type="evidence" value="ECO:0007669"/>
    <property type="project" value="UniProtKB-ARBA"/>
</dbReference>
<dbReference type="SUPFAM" id="SSF52980">
    <property type="entry name" value="Restriction endonuclease-like"/>
    <property type="match status" value="1"/>
</dbReference>
<evidence type="ECO:0000313" key="2">
    <source>
        <dbReference type="EMBL" id="QLG30022.1"/>
    </source>
</evidence>
<name>A0A7D5KQ19_9EURY</name>
<dbReference type="InterPro" id="IPR006166">
    <property type="entry name" value="ERCC4_domain"/>
</dbReference>
<dbReference type="InterPro" id="IPR011335">
    <property type="entry name" value="Restrct_endonuc-II-like"/>
</dbReference>
<gene>
    <name evidence="2" type="ORF">HUG10_20670</name>
</gene>
<dbReference type="GO" id="GO:0004518">
    <property type="term" value="F:nuclease activity"/>
    <property type="evidence" value="ECO:0007669"/>
    <property type="project" value="InterPro"/>
</dbReference>
<dbReference type="Proteomes" id="UP000509750">
    <property type="component" value="Plasmid unnamed3"/>
</dbReference>
<evidence type="ECO:0000313" key="3">
    <source>
        <dbReference type="Proteomes" id="UP000509750"/>
    </source>
</evidence>
<dbReference type="AlphaFoldDB" id="A0A7D5KQ19"/>
<feature type="domain" description="ERCC4" evidence="1">
    <location>
        <begin position="4"/>
        <end position="86"/>
    </location>
</feature>
<reference evidence="2 3" key="1">
    <citation type="submission" date="2020-07" db="EMBL/GenBank/DDBJ databases">
        <title>Gai3-2, isolated from salt lake.</title>
        <authorList>
            <person name="Cui H."/>
            <person name="Shi X."/>
        </authorList>
    </citation>
    <scope>NUCLEOTIDE SEQUENCE [LARGE SCALE GENOMIC DNA]</scope>
    <source>
        <strain evidence="2 3">Gai3-2</strain>
        <plasmid evidence="2 3">unnamed3</plasmid>
    </source>
</reference>
<dbReference type="Gene3D" id="3.40.50.10130">
    <property type="match status" value="1"/>
</dbReference>
<dbReference type="SMART" id="SM00891">
    <property type="entry name" value="ERCC4"/>
    <property type="match status" value="1"/>
</dbReference>
<dbReference type="GO" id="GO:0003677">
    <property type="term" value="F:DNA binding"/>
    <property type="evidence" value="ECO:0007669"/>
    <property type="project" value="InterPro"/>
</dbReference>
<proteinExistence type="predicted"/>
<dbReference type="Pfam" id="PF02732">
    <property type="entry name" value="ERCC4"/>
    <property type="match status" value="1"/>
</dbReference>
<keyword evidence="2" id="KW-0614">Plasmid</keyword>
<accession>A0A7D5KQ19</accession>
<keyword evidence="3" id="KW-1185">Reference proteome</keyword>
<dbReference type="EMBL" id="CP058532">
    <property type="protein sequence ID" value="QLG30022.1"/>
    <property type="molecule type" value="Genomic_DNA"/>
</dbReference>